<name>A0A7S1BYP0_9STRA</name>
<dbReference type="PANTHER" id="PTHR21431:SF0">
    <property type="entry name" value="PREFOLDIN SUBUNIT 6"/>
    <property type="match status" value="1"/>
</dbReference>
<dbReference type="CDD" id="cd23161">
    <property type="entry name" value="Prefoldin_6"/>
    <property type="match status" value="1"/>
</dbReference>
<dbReference type="PANTHER" id="PTHR21431">
    <property type="entry name" value="PREFOLDIN SUBUNIT 6"/>
    <property type="match status" value="1"/>
</dbReference>
<dbReference type="AlphaFoldDB" id="A0A7S1BYP0"/>
<keyword evidence="2" id="KW-0143">Chaperone</keyword>
<dbReference type="GO" id="GO:0051082">
    <property type="term" value="F:unfolded protein binding"/>
    <property type="evidence" value="ECO:0007669"/>
    <property type="project" value="InterPro"/>
</dbReference>
<evidence type="ECO:0000256" key="1">
    <source>
        <dbReference type="ARBA" id="ARBA00008045"/>
    </source>
</evidence>
<evidence type="ECO:0008006" key="4">
    <source>
        <dbReference type="Google" id="ProtNLM"/>
    </source>
</evidence>
<sequence length="150" mass="16945">MSCSTSQTAEIDGLVSKYKILQEDLTSSRSAHQTLLQQLNENEMVESELEIVAESPIGDGAVFKLVGPVLMRNDLGDARETVQKRMEFITGEMSKAETKISKVEKHLKEIAEKVSPIFFHKNISARRKTKLILSLLFFSSPRSKTDCRLW</sequence>
<reference evidence="3" key="1">
    <citation type="submission" date="2021-01" db="EMBL/GenBank/DDBJ databases">
        <authorList>
            <person name="Corre E."/>
            <person name="Pelletier E."/>
            <person name="Niang G."/>
            <person name="Scheremetjew M."/>
            <person name="Finn R."/>
            <person name="Kale V."/>
            <person name="Holt S."/>
            <person name="Cochrane G."/>
            <person name="Meng A."/>
            <person name="Brown T."/>
            <person name="Cohen L."/>
        </authorList>
    </citation>
    <scope>NUCLEOTIDE SEQUENCE</scope>
    <source>
        <strain evidence="3">308</strain>
    </source>
</reference>
<dbReference type="GO" id="GO:0051087">
    <property type="term" value="F:protein-folding chaperone binding"/>
    <property type="evidence" value="ECO:0007669"/>
    <property type="project" value="TreeGrafter"/>
</dbReference>
<gene>
    <name evidence="3" type="ORF">CHYS00102_LOCUS29387</name>
</gene>
<organism evidence="3">
    <name type="scientific">Corethron hystrix</name>
    <dbReference type="NCBI Taxonomy" id="216773"/>
    <lineage>
        <taxon>Eukaryota</taxon>
        <taxon>Sar</taxon>
        <taxon>Stramenopiles</taxon>
        <taxon>Ochrophyta</taxon>
        <taxon>Bacillariophyta</taxon>
        <taxon>Coscinodiscophyceae</taxon>
        <taxon>Corethrophycidae</taxon>
        <taxon>Corethrales</taxon>
        <taxon>Corethraceae</taxon>
        <taxon>Corethron</taxon>
    </lineage>
</organism>
<dbReference type="InterPro" id="IPR002777">
    <property type="entry name" value="PFD_beta-like"/>
</dbReference>
<dbReference type="Pfam" id="PF01920">
    <property type="entry name" value="Prefoldin_2"/>
    <property type="match status" value="1"/>
</dbReference>
<dbReference type="SUPFAM" id="SSF46579">
    <property type="entry name" value="Prefoldin"/>
    <property type="match status" value="1"/>
</dbReference>
<protein>
    <recommendedName>
        <fullName evidence="4">Prefoldin subunit 6</fullName>
    </recommendedName>
</protein>
<dbReference type="GO" id="GO:0051131">
    <property type="term" value="P:chaperone-mediated protein complex assembly"/>
    <property type="evidence" value="ECO:0007669"/>
    <property type="project" value="TreeGrafter"/>
</dbReference>
<accession>A0A7S1BYP0</accession>
<dbReference type="EMBL" id="HBFR01040167">
    <property type="protein sequence ID" value="CAD8902168.1"/>
    <property type="molecule type" value="Transcribed_RNA"/>
</dbReference>
<evidence type="ECO:0000313" key="3">
    <source>
        <dbReference type="EMBL" id="CAD8902168.1"/>
    </source>
</evidence>
<evidence type="ECO:0000256" key="2">
    <source>
        <dbReference type="ARBA" id="ARBA00023186"/>
    </source>
</evidence>
<dbReference type="GO" id="GO:0006457">
    <property type="term" value="P:protein folding"/>
    <property type="evidence" value="ECO:0007669"/>
    <property type="project" value="InterPro"/>
</dbReference>
<comment type="similarity">
    <text evidence="1">Belongs to the prefoldin subunit beta family.</text>
</comment>
<dbReference type="Gene3D" id="1.10.287.370">
    <property type="match status" value="1"/>
</dbReference>
<dbReference type="InterPro" id="IPR009053">
    <property type="entry name" value="Prefoldin"/>
</dbReference>
<dbReference type="GO" id="GO:0016272">
    <property type="term" value="C:prefoldin complex"/>
    <property type="evidence" value="ECO:0007669"/>
    <property type="project" value="InterPro"/>
</dbReference>
<dbReference type="GO" id="GO:0005737">
    <property type="term" value="C:cytoplasm"/>
    <property type="evidence" value="ECO:0007669"/>
    <property type="project" value="TreeGrafter"/>
</dbReference>
<proteinExistence type="inferred from homology"/>